<accession>A0A934W249</accession>
<dbReference type="RefSeq" id="WP_200593461.1">
    <property type="nucleotide sequence ID" value="NZ_JAEPBG010000006.1"/>
</dbReference>
<dbReference type="InterPro" id="IPR022346">
    <property type="entry name" value="T2SS_GspH"/>
</dbReference>
<comment type="similarity">
    <text evidence="9">Belongs to the GSP H family.</text>
</comment>
<reference evidence="13" key="1">
    <citation type="submission" date="2021-01" db="EMBL/GenBank/DDBJ databases">
        <title>Genome sequence of strain Noviherbaspirillum sp. DKR-6.</title>
        <authorList>
            <person name="Chaudhary D.K."/>
        </authorList>
    </citation>
    <scope>NUCLEOTIDE SEQUENCE</scope>
    <source>
        <strain evidence="13">DKR-6</strain>
    </source>
</reference>
<evidence type="ECO:0000256" key="11">
    <source>
        <dbReference type="SAM" id="Phobius"/>
    </source>
</evidence>
<evidence type="ECO:0000256" key="10">
    <source>
        <dbReference type="ARBA" id="ARBA00030775"/>
    </source>
</evidence>
<evidence type="ECO:0000313" key="14">
    <source>
        <dbReference type="Proteomes" id="UP000622890"/>
    </source>
</evidence>
<feature type="domain" description="General secretion pathway GspH" evidence="12">
    <location>
        <begin position="53"/>
        <end position="151"/>
    </location>
</feature>
<keyword evidence="7 11" id="KW-1133">Transmembrane helix</keyword>
<evidence type="ECO:0000256" key="9">
    <source>
        <dbReference type="ARBA" id="ARBA00025772"/>
    </source>
</evidence>
<evidence type="ECO:0000256" key="8">
    <source>
        <dbReference type="ARBA" id="ARBA00023136"/>
    </source>
</evidence>
<dbReference type="SUPFAM" id="SSF54523">
    <property type="entry name" value="Pili subunits"/>
    <property type="match status" value="1"/>
</dbReference>
<feature type="transmembrane region" description="Helical" evidence="11">
    <location>
        <begin position="24"/>
        <end position="45"/>
    </location>
</feature>
<dbReference type="PROSITE" id="PS00409">
    <property type="entry name" value="PROKAR_NTER_METHYL"/>
    <property type="match status" value="1"/>
</dbReference>
<gene>
    <name evidence="13" type="ORF">JJB74_14925</name>
</gene>
<keyword evidence="8 11" id="KW-0472">Membrane</keyword>
<keyword evidence="6 11" id="KW-0812">Transmembrane</keyword>
<evidence type="ECO:0000256" key="5">
    <source>
        <dbReference type="ARBA" id="ARBA00022519"/>
    </source>
</evidence>
<evidence type="ECO:0000313" key="13">
    <source>
        <dbReference type="EMBL" id="MBK4735911.1"/>
    </source>
</evidence>
<comment type="subcellular location">
    <subcellularLocation>
        <location evidence="1">Cell inner membrane</location>
        <topology evidence="1">Single-pass membrane protein</topology>
    </subcellularLocation>
</comment>
<evidence type="ECO:0000256" key="3">
    <source>
        <dbReference type="ARBA" id="ARBA00022475"/>
    </source>
</evidence>
<organism evidence="13 14">
    <name type="scientific">Noviherbaspirillum pedocola</name>
    <dbReference type="NCBI Taxonomy" id="2801341"/>
    <lineage>
        <taxon>Bacteria</taxon>
        <taxon>Pseudomonadati</taxon>
        <taxon>Pseudomonadota</taxon>
        <taxon>Betaproteobacteria</taxon>
        <taxon>Burkholderiales</taxon>
        <taxon>Oxalobacteraceae</taxon>
        <taxon>Noviherbaspirillum</taxon>
    </lineage>
</organism>
<evidence type="ECO:0000256" key="6">
    <source>
        <dbReference type="ARBA" id="ARBA00022692"/>
    </source>
</evidence>
<name>A0A934W249_9BURK</name>
<comment type="caution">
    <text evidence="13">The sequence shown here is derived from an EMBL/GenBank/DDBJ whole genome shotgun (WGS) entry which is preliminary data.</text>
</comment>
<keyword evidence="3" id="KW-1003">Cell membrane</keyword>
<keyword evidence="14" id="KW-1185">Reference proteome</keyword>
<dbReference type="GO" id="GO:0015627">
    <property type="term" value="C:type II protein secretion system complex"/>
    <property type="evidence" value="ECO:0007669"/>
    <property type="project" value="InterPro"/>
</dbReference>
<dbReference type="GO" id="GO:0005886">
    <property type="term" value="C:plasma membrane"/>
    <property type="evidence" value="ECO:0007669"/>
    <property type="project" value="UniProtKB-SubCell"/>
</dbReference>
<dbReference type="Pfam" id="PF07963">
    <property type="entry name" value="N_methyl"/>
    <property type="match status" value="1"/>
</dbReference>
<evidence type="ECO:0000256" key="1">
    <source>
        <dbReference type="ARBA" id="ARBA00004377"/>
    </source>
</evidence>
<dbReference type="Pfam" id="PF12019">
    <property type="entry name" value="GspH"/>
    <property type="match status" value="1"/>
</dbReference>
<dbReference type="AlphaFoldDB" id="A0A934W249"/>
<keyword evidence="5" id="KW-0997">Cell inner membrane</keyword>
<dbReference type="InterPro" id="IPR012902">
    <property type="entry name" value="N_methyl_site"/>
</dbReference>
<dbReference type="Gene3D" id="3.55.40.10">
    <property type="entry name" value="minor pseudopilin epsh domain"/>
    <property type="match status" value="1"/>
</dbReference>
<protein>
    <recommendedName>
        <fullName evidence="2">Type II secretion system protein H</fullName>
    </recommendedName>
    <alternativeName>
        <fullName evidence="10">General secretion pathway protein H</fullName>
    </alternativeName>
</protein>
<evidence type="ECO:0000256" key="2">
    <source>
        <dbReference type="ARBA" id="ARBA00021549"/>
    </source>
</evidence>
<sequence length="161" mass="16222">MAGACKHIARNCAKGFTLIEVMTVLAIAVVATAVAAPAFTGMVAAQRIKSAGTDLYLSLQRARSEALKRNASVTVLAKPGGWQAGWQVVDAASSTVLEDHGALTDVNVSGPASVLYRSMGRLAAGSGVSIVVTSTSGASSAAQCVSVELSGQPFVQAGPTC</sequence>
<proteinExistence type="inferred from homology"/>
<dbReference type="InterPro" id="IPR045584">
    <property type="entry name" value="Pilin-like"/>
</dbReference>
<evidence type="ECO:0000259" key="12">
    <source>
        <dbReference type="Pfam" id="PF12019"/>
    </source>
</evidence>
<dbReference type="Proteomes" id="UP000622890">
    <property type="component" value="Unassembled WGS sequence"/>
</dbReference>
<keyword evidence="4" id="KW-0488">Methylation</keyword>
<evidence type="ECO:0000256" key="4">
    <source>
        <dbReference type="ARBA" id="ARBA00022481"/>
    </source>
</evidence>
<dbReference type="EMBL" id="JAEPBG010000006">
    <property type="protein sequence ID" value="MBK4735911.1"/>
    <property type="molecule type" value="Genomic_DNA"/>
</dbReference>
<dbReference type="GO" id="GO:0015628">
    <property type="term" value="P:protein secretion by the type II secretion system"/>
    <property type="evidence" value="ECO:0007669"/>
    <property type="project" value="InterPro"/>
</dbReference>
<dbReference type="NCBIfam" id="TIGR02532">
    <property type="entry name" value="IV_pilin_GFxxxE"/>
    <property type="match status" value="1"/>
</dbReference>
<evidence type="ECO:0000256" key="7">
    <source>
        <dbReference type="ARBA" id="ARBA00022989"/>
    </source>
</evidence>